<organism evidence="2 3">
    <name type="scientific">Candidatus Nealsonbacteria bacterium CG11_big_fil_rev_8_21_14_0_20_35_11</name>
    <dbReference type="NCBI Taxonomy" id="1974713"/>
    <lineage>
        <taxon>Bacteria</taxon>
        <taxon>Candidatus Nealsoniibacteriota</taxon>
    </lineage>
</organism>
<comment type="caution">
    <text evidence="2">The sequence shown here is derived from an EMBL/GenBank/DDBJ whole genome shotgun (WGS) entry which is preliminary data.</text>
</comment>
<accession>A0A2H0N154</accession>
<name>A0A2H0N154_9BACT</name>
<keyword evidence="1" id="KW-0812">Transmembrane</keyword>
<evidence type="ECO:0000313" key="3">
    <source>
        <dbReference type="Proteomes" id="UP000231139"/>
    </source>
</evidence>
<dbReference type="EMBL" id="PCWK01000020">
    <property type="protein sequence ID" value="PIR02637.1"/>
    <property type="molecule type" value="Genomic_DNA"/>
</dbReference>
<protein>
    <submittedName>
        <fullName evidence="2">Uncharacterized protein</fullName>
    </submittedName>
</protein>
<proteinExistence type="predicted"/>
<dbReference type="Proteomes" id="UP000231139">
    <property type="component" value="Unassembled WGS sequence"/>
</dbReference>
<evidence type="ECO:0000256" key="1">
    <source>
        <dbReference type="SAM" id="Phobius"/>
    </source>
</evidence>
<dbReference type="AlphaFoldDB" id="A0A2H0N154"/>
<sequence>MITTISKDKVLNLNRVLIIFVIIGSILPNFAFSQTTPEITQPQTLEEVKEIGEKALEKTQKELPGILERIWKGEVLPFWQKMFNWFKRNIFSDIENWFEQKFKPQAEKEFEKEKEEVKEELPEVTKSLWEKFRELIK</sequence>
<feature type="transmembrane region" description="Helical" evidence="1">
    <location>
        <begin position="12"/>
        <end position="32"/>
    </location>
</feature>
<reference evidence="2 3" key="1">
    <citation type="submission" date="2017-09" db="EMBL/GenBank/DDBJ databases">
        <title>Depth-based differentiation of microbial function through sediment-hosted aquifers and enrichment of novel symbionts in the deep terrestrial subsurface.</title>
        <authorList>
            <person name="Probst A.J."/>
            <person name="Ladd B."/>
            <person name="Jarett J.K."/>
            <person name="Geller-Mcgrath D.E."/>
            <person name="Sieber C.M."/>
            <person name="Emerson J.B."/>
            <person name="Anantharaman K."/>
            <person name="Thomas B.C."/>
            <person name="Malmstrom R."/>
            <person name="Stieglmeier M."/>
            <person name="Klingl A."/>
            <person name="Woyke T."/>
            <person name="Ryan C.M."/>
            <person name="Banfield J.F."/>
        </authorList>
    </citation>
    <scope>NUCLEOTIDE SEQUENCE [LARGE SCALE GENOMIC DNA]</scope>
    <source>
        <strain evidence="2">CG11_big_fil_rev_8_21_14_0_20_35_11</strain>
    </source>
</reference>
<evidence type="ECO:0000313" key="2">
    <source>
        <dbReference type="EMBL" id="PIR02637.1"/>
    </source>
</evidence>
<gene>
    <name evidence="2" type="ORF">COV62_00930</name>
</gene>
<keyword evidence="1" id="KW-0472">Membrane</keyword>
<keyword evidence="1" id="KW-1133">Transmembrane helix</keyword>